<sequence length="32" mass="3581">MAAERRRSSCNVGWRLGGDDTRPGAHRRRANA</sequence>
<proteinExistence type="predicted"/>
<protein>
    <submittedName>
        <fullName evidence="2">Uncharacterized protein</fullName>
    </submittedName>
</protein>
<accession>A0A368SED6</accession>
<gene>
    <name evidence="2" type="ORF">SETIT_9G078600v2</name>
</gene>
<dbReference type="AlphaFoldDB" id="A0A368SED6"/>
<reference evidence="2" key="2">
    <citation type="submission" date="2015-07" db="EMBL/GenBank/DDBJ databases">
        <authorList>
            <person name="Noorani M."/>
        </authorList>
    </citation>
    <scope>NUCLEOTIDE SEQUENCE</scope>
    <source>
        <strain evidence="2">Yugu1</strain>
    </source>
</reference>
<name>A0A368SED6_SETIT</name>
<evidence type="ECO:0000313" key="2">
    <source>
        <dbReference type="EMBL" id="RCV40731.1"/>
    </source>
</evidence>
<organism evidence="2">
    <name type="scientific">Setaria italica</name>
    <name type="common">Foxtail millet</name>
    <name type="synonym">Panicum italicum</name>
    <dbReference type="NCBI Taxonomy" id="4555"/>
    <lineage>
        <taxon>Eukaryota</taxon>
        <taxon>Viridiplantae</taxon>
        <taxon>Streptophyta</taxon>
        <taxon>Embryophyta</taxon>
        <taxon>Tracheophyta</taxon>
        <taxon>Spermatophyta</taxon>
        <taxon>Magnoliopsida</taxon>
        <taxon>Liliopsida</taxon>
        <taxon>Poales</taxon>
        <taxon>Poaceae</taxon>
        <taxon>PACMAD clade</taxon>
        <taxon>Panicoideae</taxon>
        <taxon>Panicodae</taxon>
        <taxon>Paniceae</taxon>
        <taxon>Cenchrinae</taxon>
        <taxon>Setaria</taxon>
    </lineage>
</organism>
<feature type="region of interest" description="Disordered" evidence="1">
    <location>
        <begin position="1"/>
        <end position="32"/>
    </location>
</feature>
<evidence type="ECO:0000256" key="1">
    <source>
        <dbReference type="SAM" id="MobiDB-lite"/>
    </source>
</evidence>
<dbReference type="EMBL" id="CM003536">
    <property type="protein sequence ID" value="RCV40731.1"/>
    <property type="molecule type" value="Genomic_DNA"/>
</dbReference>
<reference evidence="2" key="1">
    <citation type="journal article" date="2012" name="Nat. Biotechnol.">
        <title>Reference genome sequence of the model plant Setaria.</title>
        <authorList>
            <person name="Bennetzen J.L."/>
            <person name="Schmutz J."/>
            <person name="Wang H."/>
            <person name="Percifield R."/>
            <person name="Hawkins J."/>
            <person name="Pontaroli A.C."/>
            <person name="Estep M."/>
            <person name="Feng L."/>
            <person name="Vaughn J.N."/>
            <person name="Grimwood J."/>
            <person name="Jenkins J."/>
            <person name="Barry K."/>
            <person name="Lindquist E."/>
            <person name="Hellsten U."/>
            <person name="Deshpande S."/>
            <person name="Wang X."/>
            <person name="Wu X."/>
            <person name="Mitros T."/>
            <person name="Triplett J."/>
            <person name="Yang X."/>
            <person name="Ye C.Y."/>
            <person name="Mauro-Herrera M."/>
            <person name="Wang L."/>
            <person name="Li P."/>
            <person name="Sharma M."/>
            <person name="Sharma R."/>
            <person name="Ronald P.C."/>
            <person name="Panaud O."/>
            <person name="Kellogg E.A."/>
            <person name="Brutnell T.P."/>
            <person name="Doust A.N."/>
            <person name="Tuskan G.A."/>
            <person name="Rokhsar D."/>
            <person name="Devos K.M."/>
        </authorList>
    </citation>
    <scope>NUCLEOTIDE SEQUENCE [LARGE SCALE GENOMIC DNA]</scope>
    <source>
        <strain evidence="2">Yugu1</strain>
    </source>
</reference>